<proteinExistence type="inferred from homology"/>
<dbReference type="CDD" id="cd00609">
    <property type="entry name" value="AAT_like"/>
    <property type="match status" value="1"/>
</dbReference>
<dbReference type="GO" id="GO:0030170">
    <property type="term" value="F:pyridoxal phosphate binding"/>
    <property type="evidence" value="ECO:0007669"/>
    <property type="project" value="InterPro"/>
</dbReference>
<dbReference type="PATRIC" id="fig|838561.3.peg.379"/>
<evidence type="ECO:0000256" key="1">
    <source>
        <dbReference type="ARBA" id="ARBA00001933"/>
    </source>
</evidence>
<protein>
    <recommendedName>
        <fullName evidence="2">cysteine-S-conjugate beta-lyase</fullName>
        <ecNumber evidence="2">4.4.1.13</ecNumber>
    </recommendedName>
</protein>
<evidence type="ECO:0000256" key="4">
    <source>
        <dbReference type="ARBA" id="ARBA00023239"/>
    </source>
</evidence>
<dbReference type="GO" id="GO:0047804">
    <property type="term" value="F:cysteine-S-conjugate beta-lyase activity"/>
    <property type="evidence" value="ECO:0007669"/>
    <property type="project" value="UniProtKB-EC"/>
</dbReference>
<dbReference type="AlphaFoldDB" id="W0GNZ2"/>
<dbReference type="EMBL" id="CP006720">
    <property type="protein sequence ID" value="AHI57745.1"/>
    <property type="molecule type" value="Genomic_DNA"/>
</dbReference>
<name>W0GNZ2_9MOLU</name>
<comment type="similarity">
    <text evidence="5">Belongs to the class-II pyridoxal-phosphate-dependent aminotransferase family. MalY/PatB cystathionine beta-lyase subfamily.</text>
</comment>
<dbReference type="KEGG" id="smir:SMM_0332"/>
<reference evidence="7 8" key="1">
    <citation type="submission" date="2013-09" db="EMBL/GenBank/DDBJ databases">
        <title>Complete genome sequence of Spiroplasma mirum suckling mouse cataract agent.</title>
        <authorList>
            <person name="Landry C.A."/>
            <person name="Bastian F.O."/>
            <person name="Thune R.L."/>
        </authorList>
    </citation>
    <scope>NUCLEOTIDE SEQUENCE [LARGE SCALE GENOMIC DNA]</scope>
    <source>
        <strain evidence="7 8">SMCA</strain>
    </source>
</reference>
<dbReference type="PANTHER" id="PTHR43525">
    <property type="entry name" value="PROTEIN MALY"/>
    <property type="match status" value="1"/>
</dbReference>
<dbReference type="Pfam" id="PF00155">
    <property type="entry name" value="Aminotran_1_2"/>
    <property type="match status" value="1"/>
</dbReference>
<dbReference type="Proteomes" id="UP000019260">
    <property type="component" value="Chromosome"/>
</dbReference>
<dbReference type="PANTHER" id="PTHR43525:SF1">
    <property type="entry name" value="PROTEIN MALY"/>
    <property type="match status" value="1"/>
</dbReference>
<dbReference type="HOGENOM" id="CLU_1843867_0_0_14"/>
<evidence type="ECO:0000256" key="5">
    <source>
        <dbReference type="ARBA" id="ARBA00037974"/>
    </source>
</evidence>
<keyword evidence="4" id="KW-0456">Lyase</keyword>
<dbReference type="EC" id="4.4.1.13" evidence="2"/>
<evidence type="ECO:0000256" key="3">
    <source>
        <dbReference type="ARBA" id="ARBA00022898"/>
    </source>
</evidence>
<evidence type="ECO:0000259" key="6">
    <source>
        <dbReference type="Pfam" id="PF00155"/>
    </source>
</evidence>
<evidence type="ECO:0000313" key="7">
    <source>
        <dbReference type="EMBL" id="AHI57745.1"/>
    </source>
</evidence>
<dbReference type="InterPro" id="IPR015421">
    <property type="entry name" value="PyrdxlP-dep_Trfase_major"/>
</dbReference>
<dbReference type="STRING" id="838561.P344_01985"/>
<dbReference type="InterPro" id="IPR051798">
    <property type="entry name" value="Class-II_PLP-Dep_Aminotrans"/>
</dbReference>
<sequence length="139" mass="16318">MRQLVQGLTDPNNYILVQTPVYGPFRKTILHNQHQVLENFLELTDDRYHINFDSFTRIIKEKQPKIFILCNPHNPGGIVWTKEELTKMVNICAQYNLLIISDEVHSDLTFTNYQFYSLLLFSSLYDNIIICNSPIKLLI</sequence>
<dbReference type="Gene3D" id="3.40.640.10">
    <property type="entry name" value="Type I PLP-dependent aspartate aminotransferase-like (Major domain)"/>
    <property type="match status" value="1"/>
</dbReference>
<gene>
    <name evidence="7" type="ORF">P344_01985</name>
</gene>
<feature type="domain" description="Aminotransferase class I/classII large" evidence="6">
    <location>
        <begin position="8"/>
        <end position="133"/>
    </location>
</feature>
<dbReference type="SUPFAM" id="SSF53383">
    <property type="entry name" value="PLP-dependent transferases"/>
    <property type="match status" value="1"/>
</dbReference>
<dbReference type="KEGG" id="smia:P344_01985"/>
<organism evidence="7 8">
    <name type="scientific">Spiroplasma mirum ATCC 29335</name>
    <dbReference type="NCBI Taxonomy" id="838561"/>
    <lineage>
        <taxon>Bacteria</taxon>
        <taxon>Bacillati</taxon>
        <taxon>Mycoplasmatota</taxon>
        <taxon>Mollicutes</taxon>
        <taxon>Entomoplasmatales</taxon>
        <taxon>Spiroplasmataceae</taxon>
        <taxon>Spiroplasma</taxon>
    </lineage>
</organism>
<evidence type="ECO:0000313" key="8">
    <source>
        <dbReference type="Proteomes" id="UP000019260"/>
    </source>
</evidence>
<keyword evidence="8" id="KW-1185">Reference proteome</keyword>
<dbReference type="InterPro" id="IPR004839">
    <property type="entry name" value="Aminotransferase_I/II_large"/>
</dbReference>
<dbReference type="eggNOG" id="COG1168">
    <property type="taxonomic scope" value="Bacteria"/>
</dbReference>
<accession>W0GNZ2</accession>
<comment type="cofactor">
    <cofactor evidence="1">
        <name>pyridoxal 5'-phosphate</name>
        <dbReference type="ChEBI" id="CHEBI:597326"/>
    </cofactor>
</comment>
<evidence type="ECO:0000256" key="2">
    <source>
        <dbReference type="ARBA" id="ARBA00012224"/>
    </source>
</evidence>
<keyword evidence="3" id="KW-0663">Pyridoxal phosphate</keyword>
<dbReference type="InterPro" id="IPR015424">
    <property type="entry name" value="PyrdxlP-dep_Trfase"/>
</dbReference>